<keyword evidence="3 10" id="KW-0732">Signal</keyword>
<organism evidence="11">
    <name type="scientific">Rosellinia necatrix</name>
    <name type="common">White root-rot fungus</name>
    <dbReference type="NCBI Taxonomy" id="77044"/>
    <lineage>
        <taxon>Eukaryota</taxon>
        <taxon>Fungi</taxon>
        <taxon>Dikarya</taxon>
        <taxon>Ascomycota</taxon>
        <taxon>Pezizomycotina</taxon>
        <taxon>Sordariomycetes</taxon>
        <taxon>Xylariomycetidae</taxon>
        <taxon>Xylariales</taxon>
        <taxon>Xylariaceae</taxon>
        <taxon>Rosellinia</taxon>
    </lineage>
</organism>
<dbReference type="CDD" id="cd07999">
    <property type="entry name" value="GH7_CBH_EG"/>
    <property type="match status" value="1"/>
</dbReference>
<dbReference type="Proteomes" id="UP000054516">
    <property type="component" value="Unassembled WGS sequence"/>
</dbReference>
<dbReference type="Pfam" id="PF00840">
    <property type="entry name" value="Glyco_hydro_7"/>
    <property type="match status" value="1"/>
</dbReference>
<dbReference type="FunFam" id="2.70.100.10:FF:000001">
    <property type="entry name" value="Glucanase"/>
    <property type="match status" value="1"/>
</dbReference>
<evidence type="ECO:0000256" key="4">
    <source>
        <dbReference type="ARBA" id="ARBA00022801"/>
    </source>
</evidence>
<evidence type="ECO:0000256" key="7">
    <source>
        <dbReference type="ARBA" id="ARBA00023295"/>
    </source>
</evidence>
<dbReference type="STRING" id="77044.A0A1W2TJD8"/>
<evidence type="ECO:0000256" key="9">
    <source>
        <dbReference type="RuleBase" id="RU361164"/>
    </source>
</evidence>
<evidence type="ECO:0000313" key="12">
    <source>
        <dbReference type="Proteomes" id="UP000054516"/>
    </source>
</evidence>
<evidence type="ECO:0000256" key="1">
    <source>
        <dbReference type="ARBA" id="ARBA00001641"/>
    </source>
</evidence>
<evidence type="ECO:0000256" key="3">
    <source>
        <dbReference type="ARBA" id="ARBA00022729"/>
    </source>
</evidence>
<dbReference type="SUPFAM" id="SSF49899">
    <property type="entry name" value="Concanavalin A-like lectins/glucanases"/>
    <property type="match status" value="1"/>
</dbReference>
<feature type="signal peptide" evidence="10">
    <location>
        <begin position="1"/>
        <end position="21"/>
    </location>
</feature>
<dbReference type="EMBL" id="DF977475">
    <property type="protein sequence ID" value="GAP88326.2"/>
    <property type="molecule type" value="Genomic_DNA"/>
</dbReference>
<dbReference type="PANTHER" id="PTHR33753">
    <property type="entry name" value="1,4-BETA-D-GLUCAN CELLOBIOHYDROLASE B"/>
    <property type="match status" value="1"/>
</dbReference>
<dbReference type="InterPro" id="IPR013320">
    <property type="entry name" value="ConA-like_dom_sf"/>
</dbReference>
<dbReference type="PRINTS" id="PR00734">
    <property type="entry name" value="GLHYDRLASE7"/>
</dbReference>
<evidence type="ECO:0000256" key="10">
    <source>
        <dbReference type="SAM" id="SignalP"/>
    </source>
</evidence>
<feature type="chain" id="PRO_5013117182" description="Glucanase" evidence="10">
    <location>
        <begin position="22"/>
        <end position="405"/>
    </location>
</feature>
<gene>
    <name evidence="11" type="ORF">SAMD00023353_3001290</name>
</gene>
<evidence type="ECO:0000256" key="6">
    <source>
        <dbReference type="ARBA" id="ARBA00023277"/>
    </source>
</evidence>
<protein>
    <recommendedName>
        <fullName evidence="9">Glucanase</fullName>
        <ecNumber evidence="9">3.2.1.-</ecNumber>
    </recommendedName>
</protein>
<keyword evidence="12" id="KW-1185">Reference proteome</keyword>
<proteinExistence type="inferred from homology"/>
<dbReference type="InterPro" id="IPR001722">
    <property type="entry name" value="Glyco_hydro_7"/>
</dbReference>
<dbReference type="GO" id="GO:0030245">
    <property type="term" value="P:cellulose catabolic process"/>
    <property type="evidence" value="ECO:0007669"/>
    <property type="project" value="UniProtKB-KW"/>
</dbReference>
<evidence type="ECO:0000256" key="5">
    <source>
        <dbReference type="ARBA" id="ARBA00023001"/>
    </source>
</evidence>
<sequence length="405" mass="43338">MMNSKTAALVAAWTAATTVSGQAVGTQMAETHPKMTWKKCTAPNSCTTVNGEVTIDANWRWLHDVGGYTNCYTGNEWNTTICPNSATCSTACAVDGADYRATYGATTSGDALSLQFVTKGEYSTNIGSRLYLMNGADKYQMFQLLGNEFTFDVDVSKLGCGLNGALYFVSMDEDGGKSKYSTNKAGAKYGTGYCDAQCPRDLKFINGKANSEKWEGSTNDGNAGVGEMGSCCSEMDIWEANGISTAYTPHPCTNVGQHACTGDACGGTYSDTRYAGDCDPDGCDFNSYRQGVKDFYGRGMTVDTTKKFTVVTQFIKGSDGSLESIKRYYVQGGKVIPNSESTVEGNGGNEINEEFCATQKVAFADTDDFTKKGGLKQMGKALEGGMVLVMSLWDDYSLLGLTTAL</sequence>
<dbReference type="OMA" id="WGPINST"/>
<reference evidence="11" key="1">
    <citation type="submission" date="2016-03" db="EMBL/GenBank/DDBJ databases">
        <title>Draft genome sequence of Rosellinia necatrix.</title>
        <authorList>
            <person name="Kanematsu S."/>
        </authorList>
    </citation>
    <scope>NUCLEOTIDE SEQUENCE [LARGE SCALE GENOMIC DNA]</scope>
    <source>
        <strain evidence="11">W97</strain>
    </source>
</reference>
<keyword evidence="8 9" id="KW-0624">Polysaccharide degradation</keyword>
<keyword evidence="5 9" id="KW-0136">Cellulose degradation</keyword>
<keyword evidence="7 9" id="KW-0326">Glycosidase</keyword>
<accession>A0A1W2TJD8</accession>
<dbReference type="AlphaFoldDB" id="A0A1W2TJD8"/>
<evidence type="ECO:0000256" key="8">
    <source>
        <dbReference type="ARBA" id="ARBA00023326"/>
    </source>
</evidence>
<dbReference type="OrthoDB" id="412382at2759"/>
<keyword evidence="6" id="KW-0119">Carbohydrate metabolism</keyword>
<evidence type="ECO:0000313" key="11">
    <source>
        <dbReference type="EMBL" id="GAP88326.2"/>
    </source>
</evidence>
<evidence type="ECO:0000256" key="2">
    <source>
        <dbReference type="ARBA" id="ARBA00006044"/>
    </source>
</evidence>
<dbReference type="InterPro" id="IPR037019">
    <property type="entry name" value="Glyco_hydro_7_sf"/>
</dbReference>
<dbReference type="EC" id="3.2.1.-" evidence="9"/>
<dbReference type="GO" id="GO:0016162">
    <property type="term" value="F:cellulose 1,4-beta-cellobiosidase activity"/>
    <property type="evidence" value="ECO:0007669"/>
    <property type="project" value="UniProtKB-EC"/>
</dbReference>
<dbReference type="Gene3D" id="2.70.100.10">
    <property type="entry name" value="Glycoside hydrolase, family 7, domain"/>
    <property type="match status" value="1"/>
</dbReference>
<comment type="similarity">
    <text evidence="2 9">Belongs to the glycosyl hydrolase 7 (cellulase C) family.</text>
</comment>
<name>A0A1W2TJD8_ROSNE</name>
<comment type="catalytic activity">
    <reaction evidence="1">
        <text>Hydrolysis of (1-&gt;4)-beta-D-glucosidic linkages in cellulose and cellotetraose, releasing cellobiose from the non-reducing ends of the chains.</text>
        <dbReference type="EC" id="3.2.1.91"/>
    </reaction>
</comment>
<keyword evidence="4 9" id="KW-0378">Hydrolase</keyword>
<dbReference type="PANTHER" id="PTHR33753:SF2">
    <property type="entry name" value="GLYCOSIDE HYDROLASE FAMILY 7 PROTEIN"/>
    <property type="match status" value="1"/>
</dbReference>